<feature type="compositionally biased region" description="Basic and acidic residues" evidence="10">
    <location>
        <begin position="129"/>
        <end position="145"/>
    </location>
</feature>
<dbReference type="SMART" id="SM00174">
    <property type="entry name" value="RHO"/>
    <property type="match status" value="1"/>
</dbReference>
<dbReference type="PaxDb" id="8030-ENSSSAP00000109569"/>
<feature type="compositionally biased region" description="Basic and acidic residues" evidence="10">
    <location>
        <begin position="289"/>
        <end position="300"/>
    </location>
</feature>
<dbReference type="SMART" id="SM00173">
    <property type="entry name" value="RAS"/>
    <property type="match status" value="1"/>
</dbReference>
<keyword evidence="7 8" id="KW-0040">ANK repeat</keyword>
<name>A0A1S3LKC2_SALSA</name>
<dbReference type="RefSeq" id="XP_013991423.2">
    <property type="nucleotide sequence ID" value="XM_014135948.2"/>
</dbReference>
<dbReference type="PANTHER" id="PTHR45819:SF3">
    <property type="entry name" value="ARF-GAP WITH GTPASE, ANK REPEAT AND PH DOMAIN-CONTAINING PROTEIN 2"/>
    <property type="match status" value="1"/>
</dbReference>
<evidence type="ECO:0000256" key="9">
    <source>
        <dbReference type="PROSITE-ProRule" id="PRU00288"/>
    </source>
</evidence>
<keyword evidence="13" id="KW-1185">Reference proteome</keyword>
<feature type="compositionally biased region" description="Basic and acidic residues" evidence="10">
    <location>
        <begin position="684"/>
        <end position="694"/>
    </location>
</feature>
<dbReference type="InterPro" id="IPR036770">
    <property type="entry name" value="Ankyrin_rpt-contain_sf"/>
</dbReference>
<evidence type="ECO:0000256" key="10">
    <source>
        <dbReference type="SAM" id="MobiDB-lite"/>
    </source>
</evidence>
<feature type="region of interest" description="Disordered" evidence="10">
    <location>
        <begin position="602"/>
        <end position="698"/>
    </location>
</feature>
<dbReference type="InterPro" id="IPR011993">
    <property type="entry name" value="PH-like_dom_sf"/>
</dbReference>
<feature type="compositionally biased region" description="Basic and acidic residues" evidence="10">
    <location>
        <begin position="79"/>
        <end position="98"/>
    </location>
</feature>
<feature type="compositionally biased region" description="Low complexity" evidence="10">
    <location>
        <begin position="1204"/>
        <end position="1222"/>
    </location>
</feature>
<evidence type="ECO:0000259" key="11">
    <source>
        <dbReference type="PROSITE" id="PS50003"/>
    </source>
</evidence>
<dbReference type="PROSITE" id="PS51421">
    <property type="entry name" value="RAS"/>
    <property type="match status" value="1"/>
</dbReference>
<evidence type="ECO:0000256" key="6">
    <source>
        <dbReference type="ARBA" id="ARBA00022833"/>
    </source>
</evidence>
<dbReference type="GO" id="GO:0003924">
    <property type="term" value="F:GTPase activity"/>
    <property type="evidence" value="ECO:0007669"/>
    <property type="project" value="InterPro"/>
</dbReference>
<feature type="domain" description="Arf-GAP" evidence="12">
    <location>
        <begin position="962"/>
        <end position="1082"/>
    </location>
</feature>
<feature type="region of interest" description="Disordered" evidence="10">
    <location>
        <begin position="174"/>
        <end position="361"/>
    </location>
</feature>
<dbReference type="Pfam" id="PF01412">
    <property type="entry name" value="ArfGap"/>
    <property type="match status" value="1"/>
</dbReference>
<dbReference type="KEGG" id="sasa:106567079"/>
<evidence type="ECO:0000313" key="14">
    <source>
        <dbReference type="RefSeq" id="XP_013991423.2"/>
    </source>
</evidence>
<dbReference type="Gene3D" id="1.10.220.150">
    <property type="entry name" value="Arf GTPase activating protein"/>
    <property type="match status" value="1"/>
</dbReference>
<dbReference type="PROSITE" id="PS50088">
    <property type="entry name" value="ANK_REPEAT"/>
    <property type="match status" value="1"/>
</dbReference>
<dbReference type="SUPFAM" id="SSF57863">
    <property type="entry name" value="ArfGap/RecO-like zinc finger"/>
    <property type="match status" value="1"/>
</dbReference>
<dbReference type="SMART" id="SM00233">
    <property type="entry name" value="PH"/>
    <property type="match status" value="1"/>
</dbReference>
<feature type="compositionally biased region" description="Polar residues" evidence="10">
    <location>
        <begin position="618"/>
        <end position="637"/>
    </location>
</feature>
<feature type="compositionally biased region" description="Gly residues" evidence="10">
    <location>
        <begin position="645"/>
        <end position="660"/>
    </location>
</feature>
<dbReference type="PANTHER" id="PTHR45819">
    <property type="entry name" value="CENTAURIN-GAMMA-1A"/>
    <property type="match status" value="1"/>
</dbReference>
<feature type="region of interest" description="Disordered" evidence="10">
    <location>
        <begin position="846"/>
        <end position="877"/>
    </location>
</feature>
<keyword evidence="4" id="KW-0547">Nucleotide-binding</keyword>
<dbReference type="SMART" id="SM00105">
    <property type="entry name" value="ArfGap"/>
    <property type="match status" value="1"/>
</dbReference>
<evidence type="ECO:0000256" key="4">
    <source>
        <dbReference type="ARBA" id="ARBA00022741"/>
    </source>
</evidence>
<dbReference type="InterPro" id="IPR001164">
    <property type="entry name" value="ArfGAP_dom"/>
</dbReference>
<evidence type="ECO:0000256" key="3">
    <source>
        <dbReference type="ARBA" id="ARBA00022723"/>
    </source>
</evidence>
<dbReference type="InterPro" id="IPR001806">
    <property type="entry name" value="Small_GTPase"/>
</dbReference>
<dbReference type="Proteomes" id="UP001652741">
    <property type="component" value="Chromosome ssa13"/>
</dbReference>
<dbReference type="GO" id="GO:0008270">
    <property type="term" value="F:zinc ion binding"/>
    <property type="evidence" value="ECO:0007669"/>
    <property type="project" value="UniProtKB-KW"/>
</dbReference>
<dbReference type="GO" id="GO:0005525">
    <property type="term" value="F:GTP binding"/>
    <property type="evidence" value="ECO:0007669"/>
    <property type="project" value="InterPro"/>
</dbReference>
<protein>
    <submittedName>
        <fullName evidence="14">Arf-GAP with GTPase, ANK repeat and PH domain-containing protein 1 isoform X1</fullName>
    </submittedName>
</protein>
<dbReference type="InterPro" id="IPR027417">
    <property type="entry name" value="P-loop_NTPase"/>
</dbReference>
<dbReference type="AlphaFoldDB" id="A0A1S3LKC2"/>
<feature type="repeat" description="ANK" evidence="8">
    <location>
        <begin position="1133"/>
        <end position="1165"/>
    </location>
</feature>
<dbReference type="SUPFAM" id="SSF48403">
    <property type="entry name" value="Ankyrin repeat"/>
    <property type="match status" value="1"/>
</dbReference>
<reference evidence="14" key="1">
    <citation type="submission" date="2025-08" db="UniProtKB">
        <authorList>
            <consortium name="RefSeq"/>
        </authorList>
    </citation>
    <scope>IDENTIFICATION</scope>
</reference>
<gene>
    <name evidence="14" type="primary">LOC106567079</name>
</gene>
<dbReference type="SMART" id="SM00175">
    <property type="entry name" value="RAB"/>
    <property type="match status" value="1"/>
</dbReference>
<dbReference type="CDD" id="cd08836">
    <property type="entry name" value="ArfGap_AGAP"/>
    <property type="match status" value="1"/>
</dbReference>
<feature type="compositionally biased region" description="Polar residues" evidence="10">
    <location>
        <begin position="174"/>
        <end position="184"/>
    </location>
</feature>
<feature type="compositionally biased region" description="Low complexity" evidence="10">
    <location>
        <begin position="605"/>
        <end position="617"/>
    </location>
</feature>
<dbReference type="Bgee" id="ENSSSAG00000077704">
    <property type="expression patterns" value="Expressed in head kidney and 20 other cell types or tissues"/>
</dbReference>
<feature type="domain" description="PH" evidence="11">
    <location>
        <begin position="702"/>
        <end position="941"/>
    </location>
</feature>
<dbReference type="PROSITE" id="PS51419">
    <property type="entry name" value="RAB"/>
    <property type="match status" value="1"/>
</dbReference>
<feature type="region of interest" description="Disordered" evidence="10">
    <location>
        <begin position="34"/>
        <end position="117"/>
    </location>
</feature>
<dbReference type="PRINTS" id="PR00405">
    <property type="entry name" value="REVINTRACTNG"/>
</dbReference>
<comment type="similarity">
    <text evidence="1">Belongs to the centaurin gamma-like family.</text>
</comment>
<evidence type="ECO:0000256" key="7">
    <source>
        <dbReference type="ARBA" id="ARBA00023043"/>
    </source>
</evidence>
<dbReference type="GeneID" id="106567079"/>
<feature type="compositionally biased region" description="Polar residues" evidence="10">
    <location>
        <begin position="342"/>
        <end position="357"/>
    </location>
</feature>
<feature type="region of interest" description="Disordered" evidence="10">
    <location>
        <begin position="129"/>
        <end position="149"/>
    </location>
</feature>
<evidence type="ECO:0000259" key="12">
    <source>
        <dbReference type="PROSITE" id="PS50115"/>
    </source>
</evidence>
<dbReference type="PROSITE" id="PS50003">
    <property type="entry name" value="PH_DOMAIN"/>
    <property type="match status" value="1"/>
</dbReference>
<dbReference type="Pfam" id="PF00071">
    <property type="entry name" value="Ras"/>
    <property type="match status" value="1"/>
</dbReference>
<evidence type="ECO:0000256" key="2">
    <source>
        <dbReference type="ARBA" id="ARBA00022468"/>
    </source>
</evidence>
<keyword evidence="6" id="KW-0862">Zinc</keyword>
<dbReference type="PROSITE" id="PS50297">
    <property type="entry name" value="ANK_REP_REGION"/>
    <property type="match status" value="1"/>
</dbReference>
<dbReference type="InterPro" id="IPR001849">
    <property type="entry name" value="PH_domain"/>
</dbReference>
<organism evidence="13 14">
    <name type="scientific">Salmo salar</name>
    <name type="common">Atlantic salmon</name>
    <dbReference type="NCBI Taxonomy" id="8030"/>
    <lineage>
        <taxon>Eukaryota</taxon>
        <taxon>Metazoa</taxon>
        <taxon>Chordata</taxon>
        <taxon>Craniata</taxon>
        <taxon>Vertebrata</taxon>
        <taxon>Euteleostomi</taxon>
        <taxon>Actinopterygii</taxon>
        <taxon>Neopterygii</taxon>
        <taxon>Teleostei</taxon>
        <taxon>Protacanthopterygii</taxon>
        <taxon>Salmoniformes</taxon>
        <taxon>Salmonidae</taxon>
        <taxon>Salmoninae</taxon>
        <taxon>Salmo</taxon>
    </lineage>
</organism>
<dbReference type="InterPro" id="IPR038508">
    <property type="entry name" value="ArfGAP_dom_sf"/>
</dbReference>
<dbReference type="Gene3D" id="2.30.29.30">
    <property type="entry name" value="Pleckstrin-homology domain (PH domain)/Phosphotyrosine-binding domain (PTB)"/>
    <property type="match status" value="2"/>
</dbReference>
<keyword evidence="5 9" id="KW-0863">Zinc-finger</keyword>
<dbReference type="InterPro" id="IPR002110">
    <property type="entry name" value="Ankyrin_rpt"/>
</dbReference>
<evidence type="ECO:0000313" key="13">
    <source>
        <dbReference type="Proteomes" id="UP001652741"/>
    </source>
</evidence>
<dbReference type="Gene3D" id="1.25.40.20">
    <property type="entry name" value="Ankyrin repeat-containing domain"/>
    <property type="match status" value="1"/>
</dbReference>
<keyword evidence="3" id="KW-0479">Metal-binding</keyword>
<dbReference type="SUPFAM" id="SSF52540">
    <property type="entry name" value="P-loop containing nucleoside triphosphate hydrolases"/>
    <property type="match status" value="1"/>
</dbReference>
<accession>A0A1S3LKC2</accession>
<evidence type="ECO:0000256" key="1">
    <source>
        <dbReference type="ARBA" id="ARBA00005430"/>
    </source>
</evidence>
<dbReference type="Gene3D" id="3.40.50.300">
    <property type="entry name" value="P-loop containing nucleotide triphosphate hydrolases"/>
    <property type="match status" value="1"/>
</dbReference>
<sequence length="1229" mass="131459">MVCLPKPDHMSRADTLHQRTTYLISLTLVKVEAVEEQGGEQPRSITQGREAGDGAGVETGQPFSPQDIQADVAVLEGGKGSELKEERKSHSSPLRDKAPFVGDVPPKKSDKLPDGDNVIISSTVDNAKTEKLTGGEDAAGEKEDNQTTTVTSKVITCSTAIPQTSTSVEVAVDSNRTPTGSSIPVHTGGQHPGSVLKAHSPLASPVTSCREAKRSPSASQSLGSRDGRIPTRSPGLCRASWAESGEGRARSQGQGCRDEAGDGAGNQEQVTDEAGDKTGTQEGRGGVVAKRDNPRMERLKNSSASLPAPVTLVPKPPRRGYSCTLDDTDPNSQAEDLCVGRENSQIQPGPHNQQGQKGSARDRKMLKFISGIFTKSSSPVSVSATTSSNTATPPPVCNIQRESSEEDASCANSQEWTLSRSIPELRVGLLGSVQSGRSALVNRYVTGSYLPLEKIEGGRYKKEVLVDGQNHLLLIREEAALPDAQFSSWVDAVVLVFSLENEASFQEVYKLYSQLNTLRSTAEIPLVVVGTQDKISSTNPRVIEDIRARQLCVDVRHCVFYETCATYGLNVDRVFQEAAQKIVTQKKQSALLASCKSLPNSPIHSGGSTPGSTSFPGQASNGGLSSNYPSSLPSTPVISHRELRGGAGTGVGAGGEGGGSVTSSGSLRNVPQRRTSLFKNRRGSGSEKNVDPKGDLGSGRAITIKQSILWKRSGSSLNKEWKKKYVTLSSNGTLGYHSSFNRFQDYMQNAHAKEIDLLRVTVKVPGKRPPRAVTPCGPSPSPGLNDVVKVTGATESTSSPLLPPSLVPVDEQSGALPPPADSGVKCCPSSLSSKSHSAEAIEGVTSLPFGKDGQSSPMIDRKKKTRKKSMNQKGDTAIGQAEAKRKMWKLKSFGSLRNINKTDEENVDFIIVSSTGQTWHFEAQTLEERDAWVAAIESQILASLQSCESLRNKARRSSQSEAVAIQAIRNAKGNSLCVDCEAPNPTWASLNLGALICIECSGIHRNLGTHLSRVRSLDLDDWPRELTQVLTAIGNHLANSIWESHTQGRHKPTPNATREERESWIRAKYEQRVFVAPLPAPSSTGPEDTAMSVCLLSAVTERDLPRLLLLLAHSNKDQINTALSTGGAPSQTQPHTALHAACQLGDVVMTQLLVWYGSDVKARDPQGQTALTMARKTGSKECADILLQHGCPNEVSPVSPTGPTLGLSRRSSTASLSSLGRTNSRRRVS</sequence>
<feature type="region of interest" description="Disordered" evidence="10">
    <location>
        <begin position="1193"/>
        <end position="1229"/>
    </location>
</feature>
<dbReference type="GO" id="GO:0043524">
    <property type="term" value="P:negative regulation of neuron apoptotic process"/>
    <property type="evidence" value="ECO:0007669"/>
    <property type="project" value="TreeGrafter"/>
</dbReference>
<feature type="compositionally biased region" description="Basic residues" evidence="10">
    <location>
        <begin position="861"/>
        <end position="870"/>
    </location>
</feature>
<evidence type="ECO:0000256" key="5">
    <source>
        <dbReference type="ARBA" id="ARBA00022771"/>
    </source>
</evidence>
<dbReference type="InterPro" id="IPR051282">
    <property type="entry name" value="Arf-GAP_GTPase_ANK_PH"/>
</dbReference>
<evidence type="ECO:0000256" key="8">
    <source>
        <dbReference type="PROSITE-ProRule" id="PRU00023"/>
    </source>
</evidence>
<dbReference type="Pfam" id="PF12796">
    <property type="entry name" value="Ank_2"/>
    <property type="match status" value="1"/>
</dbReference>
<dbReference type="CDD" id="cd04103">
    <property type="entry name" value="Centaurin_gamma"/>
    <property type="match status" value="1"/>
</dbReference>
<proteinExistence type="inferred from homology"/>
<keyword evidence="2" id="KW-0343">GTPase activation</keyword>
<dbReference type="InterPro" id="IPR037278">
    <property type="entry name" value="ARFGAP/RecO"/>
</dbReference>
<dbReference type="SUPFAM" id="SSF50729">
    <property type="entry name" value="PH domain-like"/>
    <property type="match status" value="1"/>
</dbReference>
<dbReference type="GO" id="GO:0005096">
    <property type="term" value="F:GTPase activator activity"/>
    <property type="evidence" value="ECO:0007669"/>
    <property type="project" value="UniProtKB-KW"/>
</dbReference>
<dbReference type="PROSITE" id="PS50115">
    <property type="entry name" value="ARFGAP"/>
    <property type="match status" value="1"/>
</dbReference>
<feature type="compositionally biased region" description="Basic and acidic residues" evidence="10">
    <location>
        <begin position="105"/>
        <end position="114"/>
    </location>
</feature>
<dbReference type="STRING" id="8030.ENSSSAP00000109569"/>
<dbReference type="GO" id="GO:0005634">
    <property type="term" value="C:nucleus"/>
    <property type="evidence" value="ECO:0007669"/>
    <property type="project" value="TreeGrafter"/>
</dbReference>